<comment type="caution">
    <text evidence="1">The sequence shown here is derived from an EMBL/GenBank/DDBJ whole genome shotgun (WGS) entry which is preliminary data.</text>
</comment>
<dbReference type="InterPro" id="IPR011332">
    <property type="entry name" value="Ribosomal_zn-bd"/>
</dbReference>
<dbReference type="RefSeq" id="WP_377386679.1">
    <property type="nucleotide sequence ID" value="NZ_JBHSAN010000006.1"/>
</dbReference>
<reference evidence="2" key="1">
    <citation type="journal article" date="2019" name="Int. J. Syst. Evol. Microbiol.">
        <title>The Global Catalogue of Microorganisms (GCM) 10K type strain sequencing project: providing services to taxonomists for standard genome sequencing and annotation.</title>
        <authorList>
            <consortium name="The Broad Institute Genomics Platform"/>
            <consortium name="The Broad Institute Genome Sequencing Center for Infectious Disease"/>
            <person name="Wu L."/>
            <person name="Ma J."/>
        </authorList>
    </citation>
    <scope>NUCLEOTIDE SEQUENCE [LARGE SCALE GENOMIC DNA]</scope>
    <source>
        <strain evidence="2">IBRC-M 10906</strain>
    </source>
</reference>
<evidence type="ECO:0000313" key="1">
    <source>
        <dbReference type="EMBL" id="MFD2799019.1"/>
    </source>
</evidence>
<dbReference type="EMBL" id="JBHUOF010000007">
    <property type="protein sequence ID" value="MFD2799019.1"/>
    <property type="molecule type" value="Genomic_DNA"/>
</dbReference>
<organism evidence="1 2">
    <name type="scientific">Prauserella oleivorans</name>
    <dbReference type="NCBI Taxonomy" id="1478153"/>
    <lineage>
        <taxon>Bacteria</taxon>
        <taxon>Bacillati</taxon>
        <taxon>Actinomycetota</taxon>
        <taxon>Actinomycetes</taxon>
        <taxon>Pseudonocardiales</taxon>
        <taxon>Pseudonocardiaceae</taxon>
        <taxon>Prauserella</taxon>
    </lineage>
</organism>
<protein>
    <submittedName>
        <fullName evidence="1">Insertion element protein</fullName>
    </submittedName>
</protein>
<proteinExistence type="predicted"/>
<name>A0ABW5W768_9PSEU</name>
<gene>
    <name evidence="1" type="ORF">ACFS2C_06400</name>
</gene>
<evidence type="ECO:0000313" key="2">
    <source>
        <dbReference type="Proteomes" id="UP001597478"/>
    </source>
</evidence>
<dbReference type="SUPFAM" id="SSF57829">
    <property type="entry name" value="Zn-binding ribosomal proteins"/>
    <property type="match status" value="1"/>
</dbReference>
<sequence length="53" mass="5987">MSEPTPSRATPFHCPYCGEEDLRPEDNGAWLCSSCRRVFKVTFIGLQIPEVKS</sequence>
<keyword evidence="2" id="KW-1185">Reference proteome</keyword>
<accession>A0ABW5W768</accession>
<dbReference type="Proteomes" id="UP001597478">
    <property type="component" value="Unassembled WGS sequence"/>
</dbReference>